<dbReference type="CDD" id="cd01918">
    <property type="entry name" value="HprK_C"/>
    <property type="match status" value="1"/>
</dbReference>
<sequence>MIHANALLVGTAGVLLRGPSGSGKSDMTRELIALAQGAGLFARLIGDDRVEIENCNGRLLARPHPAIAGAIEARGLGILPVAHEPCGVIRCVIDLRGRGEDRLPRLPEPERAFAKLCGVALPRLAADAGESAAGRRIFSFIHDLVAF</sequence>
<feature type="domain" description="HPr kinase/phosphorylase C-terminal" evidence="1">
    <location>
        <begin position="2"/>
        <end position="82"/>
    </location>
</feature>
<gene>
    <name evidence="2" type="ORF">CQW49_12345</name>
</gene>
<dbReference type="InterPro" id="IPR027417">
    <property type="entry name" value="P-loop_NTPase"/>
</dbReference>
<dbReference type="GO" id="GO:0005524">
    <property type="term" value="F:ATP binding"/>
    <property type="evidence" value="ECO:0007669"/>
    <property type="project" value="InterPro"/>
</dbReference>
<keyword evidence="3" id="KW-1185">Reference proteome</keyword>
<reference evidence="3" key="1">
    <citation type="submission" date="2017-10" db="EMBL/GenBank/DDBJ databases">
        <title>Completed PacBio SMRT sequence of Methylosinus trichosporium OB3b reveals presence of a third large plasmid.</title>
        <authorList>
            <person name="Charles T.C."/>
            <person name="Lynch M.D.J."/>
            <person name="Heil J.R."/>
            <person name="Cheng J."/>
        </authorList>
    </citation>
    <scope>NUCLEOTIDE SEQUENCE [LARGE SCALE GENOMIC DNA]</scope>
    <source>
        <strain evidence="3">OB3b</strain>
    </source>
</reference>
<dbReference type="Pfam" id="PF07475">
    <property type="entry name" value="Hpr_kinase_C"/>
    <property type="match status" value="1"/>
</dbReference>
<dbReference type="EMBL" id="CP023737">
    <property type="protein sequence ID" value="ATQ70362.1"/>
    <property type="molecule type" value="Genomic_DNA"/>
</dbReference>
<dbReference type="SUPFAM" id="SSF53795">
    <property type="entry name" value="PEP carboxykinase-like"/>
    <property type="match status" value="1"/>
</dbReference>
<dbReference type="InterPro" id="IPR011104">
    <property type="entry name" value="Hpr_kin/Pase_C"/>
</dbReference>
<dbReference type="AlphaFoldDB" id="A0A2D2D5W6"/>
<protein>
    <submittedName>
        <fullName evidence="2">Aldolase</fullName>
    </submittedName>
</protein>
<proteinExistence type="predicted"/>
<name>A0A2D2D5W6_METT3</name>
<organism evidence="2 3">
    <name type="scientific">Methylosinus trichosporium (strain ATCC 35070 / NCIMB 11131 / UNIQEM 75 / OB3b)</name>
    <dbReference type="NCBI Taxonomy" id="595536"/>
    <lineage>
        <taxon>Bacteria</taxon>
        <taxon>Pseudomonadati</taxon>
        <taxon>Pseudomonadota</taxon>
        <taxon>Alphaproteobacteria</taxon>
        <taxon>Hyphomicrobiales</taxon>
        <taxon>Methylocystaceae</taxon>
        <taxon>Methylosinus</taxon>
    </lineage>
</organism>
<dbReference type="GO" id="GO:0006109">
    <property type="term" value="P:regulation of carbohydrate metabolic process"/>
    <property type="evidence" value="ECO:0007669"/>
    <property type="project" value="InterPro"/>
</dbReference>
<dbReference type="Proteomes" id="UP000230709">
    <property type="component" value="Chromosome"/>
</dbReference>
<evidence type="ECO:0000313" key="2">
    <source>
        <dbReference type="EMBL" id="ATQ70362.1"/>
    </source>
</evidence>
<dbReference type="GO" id="GO:0000155">
    <property type="term" value="F:phosphorelay sensor kinase activity"/>
    <property type="evidence" value="ECO:0007669"/>
    <property type="project" value="InterPro"/>
</dbReference>
<dbReference type="Gene3D" id="3.40.50.300">
    <property type="entry name" value="P-loop containing nucleotide triphosphate hydrolases"/>
    <property type="match status" value="1"/>
</dbReference>
<dbReference type="RefSeq" id="WP_003609396.1">
    <property type="nucleotide sequence ID" value="NZ_ADVE02000001.1"/>
</dbReference>
<evidence type="ECO:0000259" key="1">
    <source>
        <dbReference type="Pfam" id="PF07475"/>
    </source>
</evidence>
<accession>A0A2D2D5W6</accession>
<dbReference type="KEGG" id="mtw:CQW49_12345"/>
<evidence type="ECO:0000313" key="3">
    <source>
        <dbReference type="Proteomes" id="UP000230709"/>
    </source>
</evidence>
<dbReference type="STRING" id="595536.GCA_000178815_02697"/>